<dbReference type="EMBL" id="JAUKUA010000002">
    <property type="protein sequence ID" value="KAK0724776.1"/>
    <property type="molecule type" value="Genomic_DNA"/>
</dbReference>
<evidence type="ECO:0000313" key="2">
    <source>
        <dbReference type="EMBL" id="KAK0724776.1"/>
    </source>
</evidence>
<keyword evidence="3" id="KW-1185">Reference proteome</keyword>
<feature type="region of interest" description="Disordered" evidence="1">
    <location>
        <begin position="402"/>
        <end position="437"/>
    </location>
</feature>
<feature type="region of interest" description="Disordered" evidence="1">
    <location>
        <begin position="258"/>
        <end position="281"/>
    </location>
</feature>
<proteinExistence type="predicted"/>
<organism evidence="2 3">
    <name type="scientific">Lasiosphaeris hirsuta</name>
    <dbReference type="NCBI Taxonomy" id="260670"/>
    <lineage>
        <taxon>Eukaryota</taxon>
        <taxon>Fungi</taxon>
        <taxon>Dikarya</taxon>
        <taxon>Ascomycota</taxon>
        <taxon>Pezizomycotina</taxon>
        <taxon>Sordariomycetes</taxon>
        <taxon>Sordariomycetidae</taxon>
        <taxon>Sordariales</taxon>
        <taxon>Lasiosphaeriaceae</taxon>
        <taxon>Lasiosphaeris</taxon>
    </lineage>
</organism>
<protein>
    <submittedName>
        <fullName evidence="2">Uncharacterized protein</fullName>
    </submittedName>
</protein>
<name>A0AA40E5K7_9PEZI</name>
<evidence type="ECO:0000313" key="3">
    <source>
        <dbReference type="Proteomes" id="UP001172102"/>
    </source>
</evidence>
<gene>
    <name evidence="2" type="ORF">B0H67DRAFT_481052</name>
</gene>
<comment type="caution">
    <text evidence="2">The sequence shown here is derived from an EMBL/GenBank/DDBJ whole genome shotgun (WGS) entry which is preliminary data.</text>
</comment>
<accession>A0AA40E5K7</accession>
<dbReference type="Proteomes" id="UP001172102">
    <property type="component" value="Unassembled WGS sequence"/>
</dbReference>
<dbReference type="AlphaFoldDB" id="A0AA40E5K7"/>
<sequence length="437" mass="47757">MCRPPPEESVRAVLGRTLLPHISVEKVQAVFSLRLPRIYDIITSDGRSLQLVLEPPSMLRLLRFERPMVEAETVVVRWIREMVEKDEAADLDLLSLVPTLVQSSPSPANELKSAYSFFKPVRGTPLSLIPGGRLPPPDRQPIYRQTGRLIRRLARLTSPTGKFGPAAAVVSVQSAPHGYQHLGVVTDTWVVAFQSMLEGILRDGEDMGVTIPYAAVRRNFRRFSHVLDSVTVPRLVVLDGAEEGNVLVRGSGSVRGELDGAESVTRDDTSDTASAAANGSVEVKPSGESSLDVCGLLGWSNCVFGDPLLTNVFGDGASIGFLEGFNGTDAVAEAGTPGFRLSRTLVEGTDTAGVRLLLYRVYHSVVCVVREFYRPGINSTRRELEARKRLNEVLAKLGEIYDDPKRSHRRPSGEMSPAKRIKPNEEGPVARKGLTLQ</sequence>
<reference evidence="2" key="1">
    <citation type="submission" date="2023-06" db="EMBL/GenBank/DDBJ databases">
        <title>Genome-scale phylogeny and comparative genomics of the fungal order Sordariales.</title>
        <authorList>
            <consortium name="Lawrence Berkeley National Laboratory"/>
            <person name="Hensen N."/>
            <person name="Bonometti L."/>
            <person name="Westerberg I."/>
            <person name="Brannstrom I.O."/>
            <person name="Guillou S."/>
            <person name="Cros-Aarteil S."/>
            <person name="Calhoun S."/>
            <person name="Haridas S."/>
            <person name="Kuo A."/>
            <person name="Mondo S."/>
            <person name="Pangilinan J."/>
            <person name="Riley R."/>
            <person name="Labutti K."/>
            <person name="Andreopoulos B."/>
            <person name="Lipzen A."/>
            <person name="Chen C."/>
            <person name="Yanf M."/>
            <person name="Daum C."/>
            <person name="Ng V."/>
            <person name="Clum A."/>
            <person name="Steindorff A."/>
            <person name="Ohm R."/>
            <person name="Martin F."/>
            <person name="Silar P."/>
            <person name="Natvig D."/>
            <person name="Lalanne C."/>
            <person name="Gautier V."/>
            <person name="Ament-Velasquez S.L."/>
            <person name="Kruys A."/>
            <person name="Hutchinson M.I."/>
            <person name="Powell A.J."/>
            <person name="Barry K."/>
            <person name="Miller A.N."/>
            <person name="Grigoriev I.V."/>
            <person name="Debuchy R."/>
            <person name="Gladieux P."/>
            <person name="Thoren M.H."/>
            <person name="Johannesson H."/>
        </authorList>
    </citation>
    <scope>NUCLEOTIDE SEQUENCE</scope>
    <source>
        <strain evidence="2">SMH4607-1</strain>
    </source>
</reference>
<evidence type="ECO:0000256" key="1">
    <source>
        <dbReference type="SAM" id="MobiDB-lite"/>
    </source>
</evidence>